<evidence type="ECO:0000256" key="1">
    <source>
        <dbReference type="SAM" id="MobiDB-lite"/>
    </source>
</evidence>
<keyword evidence="3" id="KW-1185">Reference proteome</keyword>
<accession>A0AAE1ECA9</accession>
<gene>
    <name evidence="2" type="ORF">RRG08_033906</name>
</gene>
<feature type="region of interest" description="Disordered" evidence="1">
    <location>
        <begin position="146"/>
        <end position="169"/>
    </location>
</feature>
<proteinExistence type="predicted"/>
<evidence type="ECO:0000313" key="2">
    <source>
        <dbReference type="EMBL" id="KAK3801722.1"/>
    </source>
</evidence>
<protein>
    <submittedName>
        <fullName evidence="2">Uncharacterized protein</fullName>
    </submittedName>
</protein>
<dbReference type="AlphaFoldDB" id="A0AAE1ECA9"/>
<name>A0AAE1ECA9_9GAST</name>
<organism evidence="2 3">
    <name type="scientific">Elysia crispata</name>
    <name type="common">lettuce slug</name>
    <dbReference type="NCBI Taxonomy" id="231223"/>
    <lineage>
        <taxon>Eukaryota</taxon>
        <taxon>Metazoa</taxon>
        <taxon>Spiralia</taxon>
        <taxon>Lophotrochozoa</taxon>
        <taxon>Mollusca</taxon>
        <taxon>Gastropoda</taxon>
        <taxon>Heterobranchia</taxon>
        <taxon>Euthyneura</taxon>
        <taxon>Panpulmonata</taxon>
        <taxon>Sacoglossa</taxon>
        <taxon>Placobranchoidea</taxon>
        <taxon>Plakobranchidae</taxon>
        <taxon>Elysia</taxon>
    </lineage>
</organism>
<reference evidence="2" key="1">
    <citation type="journal article" date="2023" name="G3 (Bethesda)">
        <title>A reference genome for the long-term kleptoplast-retaining sea slug Elysia crispata morphotype clarki.</title>
        <authorList>
            <person name="Eastman K.E."/>
            <person name="Pendleton A.L."/>
            <person name="Shaikh M.A."/>
            <person name="Suttiyut T."/>
            <person name="Ogas R."/>
            <person name="Tomko P."/>
            <person name="Gavelis G."/>
            <person name="Widhalm J.R."/>
            <person name="Wisecaver J.H."/>
        </authorList>
    </citation>
    <scope>NUCLEOTIDE SEQUENCE</scope>
    <source>
        <strain evidence="2">ECLA1</strain>
    </source>
</reference>
<evidence type="ECO:0000313" key="3">
    <source>
        <dbReference type="Proteomes" id="UP001283361"/>
    </source>
</evidence>
<comment type="caution">
    <text evidence="2">The sequence shown here is derived from an EMBL/GenBank/DDBJ whole genome shotgun (WGS) entry which is preliminary data.</text>
</comment>
<dbReference type="Proteomes" id="UP001283361">
    <property type="component" value="Unassembled WGS sequence"/>
</dbReference>
<sequence length="271" mass="29867">MPDQELRIMERSTKTGQDDLYVTPKESPACPHPWSLVASSSLIWMVNASSWMCPSLGNHTNTLSSPTSTSMPLHSPLLFVEYSSPISLTSAESPEESNKSMMKLSSRLQMSEVKGNNQQCSTVEPASKKVRIPAFDTVREYHWSSSGFSNSQEKHHLRGPPQDYRGPRGASRHVTAWREALEPAAWGGNQVEGGEVQSQQSRGGFPTISHSRGCRRCPPSSLLVGTRGELYRVSVSHRVTPGLVECGPASEFTPHRRGGLTEVEIKTKENH</sequence>
<dbReference type="EMBL" id="JAWDGP010000286">
    <property type="protein sequence ID" value="KAK3801722.1"/>
    <property type="molecule type" value="Genomic_DNA"/>
</dbReference>